<dbReference type="Proteomes" id="UP000294194">
    <property type="component" value="Unassembled WGS sequence"/>
</dbReference>
<dbReference type="EMBL" id="SISG01000001">
    <property type="protein sequence ID" value="TBN56418.1"/>
    <property type="molecule type" value="Genomic_DNA"/>
</dbReference>
<evidence type="ECO:0000259" key="1">
    <source>
        <dbReference type="Pfam" id="PF06445"/>
    </source>
</evidence>
<gene>
    <name evidence="2" type="ORF">EYE40_02830</name>
</gene>
<reference evidence="3" key="1">
    <citation type="submission" date="2019-02" db="EMBL/GenBank/DDBJ databases">
        <title>Glaciihabitans arcticus sp. nov., a psychrotolerant bacterium isolated from polar soil.</title>
        <authorList>
            <person name="Dahal R.H."/>
        </authorList>
    </citation>
    <scope>NUCLEOTIDE SEQUENCE [LARGE SCALE GENOMIC DNA]</scope>
    <source>
        <strain evidence="3">RP-3-7</strain>
    </source>
</reference>
<dbReference type="AlphaFoldDB" id="A0A4Q9GS43"/>
<feature type="domain" description="GyrI-like small molecule binding" evidence="1">
    <location>
        <begin position="20"/>
        <end position="196"/>
    </location>
</feature>
<organism evidence="2 3">
    <name type="scientific">Glaciihabitans arcticus</name>
    <dbReference type="NCBI Taxonomy" id="2668039"/>
    <lineage>
        <taxon>Bacteria</taxon>
        <taxon>Bacillati</taxon>
        <taxon>Actinomycetota</taxon>
        <taxon>Actinomycetes</taxon>
        <taxon>Micrococcales</taxon>
        <taxon>Microbacteriaceae</taxon>
        <taxon>Glaciihabitans</taxon>
    </lineage>
</organism>
<accession>A0A4Q9GS43</accession>
<evidence type="ECO:0000313" key="2">
    <source>
        <dbReference type="EMBL" id="TBN56418.1"/>
    </source>
</evidence>
<evidence type="ECO:0000313" key="3">
    <source>
        <dbReference type="Proteomes" id="UP000294194"/>
    </source>
</evidence>
<name>A0A4Q9GS43_9MICO</name>
<dbReference type="Gene3D" id="3.20.80.10">
    <property type="entry name" value="Regulatory factor, effector binding domain"/>
    <property type="match status" value="1"/>
</dbReference>
<comment type="caution">
    <text evidence="2">The sequence shown here is derived from an EMBL/GenBank/DDBJ whole genome shotgun (WGS) entry which is preliminary data.</text>
</comment>
<sequence length="203" mass="22302">MNGKFDVKRDALFKPPVGRFEIVDVPSAAILAIDGHGDPNTSPAHAAAVGALYAASYAIKFASKAAGRDLVVAPLEGLWWSENPSEFASLAKADWLWTMFIRQPEWMSAAEISSLLSTAAASKKNPVIAQLRFETFDEGRVVQTMHVGSYDDEAPVIHRLHHEFLPANGLVERGKHHEIYLGDPRRVAPEKLRTILRQPVSPA</sequence>
<proteinExistence type="predicted"/>
<dbReference type="Pfam" id="PF06445">
    <property type="entry name" value="GyrI-like"/>
    <property type="match status" value="1"/>
</dbReference>
<protein>
    <recommendedName>
        <fullName evidence="1">GyrI-like small molecule binding domain-containing protein</fullName>
    </recommendedName>
</protein>
<keyword evidence="3" id="KW-1185">Reference proteome</keyword>
<dbReference type="SUPFAM" id="SSF55136">
    <property type="entry name" value="Probable bacterial effector-binding domain"/>
    <property type="match status" value="1"/>
</dbReference>
<dbReference type="InterPro" id="IPR011256">
    <property type="entry name" value="Reg_factor_effector_dom_sf"/>
</dbReference>
<dbReference type="InterPro" id="IPR029442">
    <property type="entry name" value="GyrI-like"/>
</dbReference>
<dbReference type="RefSeq" id="WP_130980528.1">
    <property type="nucleotide sequence ID" value="NZ_SISG01000001.1"/>
</dbReference>